<sequence length="171" mass="19436">MLIMPPSRLMGNLELEDDSLVILFITTQWCTPFYVSVAEYEAITLQYTLHIAASSTVFLGLRLREISSSIPGESYESFSLEQQLWIWLICLESDILNWVIGLHGLTSLFLFYFGGFHLFCRVLFVFNGGLPIFMWLEPSTVASKYVGVGIIFFSDGLFFGTRVVHTIHLGF</sequence>
<proteinExistence type="predicted"/>
<dbReference type="AlphaFoldDB" id="A0A072TWZ5"/>
<keyword evidence="4" id="KW-1185">Reference proteome</keyword>
<evidence type="ECO:0000256" key="1">
    <source>
        <dbReference type="SAM" id="Phobius"/>
    </source>
</evidence>
<evidence type="ECO:0000313" key="4">
    <source>
        <dbReference type="Proteomes" id="UP000002051"/>
    </source>
</evidence>
<protein>
    <submittedName>
        <fullName evidence="2">Transmembrane protein, putative</fullName>
    </submittedName>
</protein>
<keyword evidence="1" id="KW-0472">Membrane</keyword>
<evidence type="ECO:0000313" key="2">
    <source>
        <dbReference type="EMBL" id="KEH21947.1"/>
    </source>
</evidence>
<dbReference type="Proteomes" id="UP000002051">
    <property type="component" value="Unassembled WGS sequence"/>
</dbReference>
<dbReference type="EnsemblPlants" id="KEH21947">
    <property type="protein sequence ID" value="KEH21947"/>
    <property type="gene ID" value="MTR_7g027585"/>
</dbReference>
<keyword evidence="1 2" id="KW-0812">Transmembrane</keyword>
<reference evidence="2 4" key="1">
    <citation type="journal article" date="2011" name="Nature">
        <title>The Medicago genome provides insight into the evolution of rhizobial symbioses.</title>
        <authorList>
            <person name="Young N.D."/>
            <person name="Debelle F."/>
            <person name="Oldroyd G.E."/>
            <person name="Geurts R."/>
            <person name="Cannon S.B."/>
            <person name="Udvardi M.K."/>
            <person name="Benedito V.A."/>
            <person name="Mayer K.F."/>
            <person name="Gouzy J."/>
            <person name="Schoof H."/>
            <person name="Van de Peer Y."/>
            <person name="Proost S."/>
            <person name="Cook D.R."/>
            <person name="Meyers B.C."/>
            <person name="Spannagl M."/>
            <person name="Cheung F."/>
            <person name="De Mita S."/>
            <person name="Krishnakumar V."/>
            <person name="Gundlach H."/>
            <person name="Zhou S."/>
            <person name="Mudge J."/>
            <person name="Bharti A.K."/>
            <person name="Murray J.D."/>
            <person name="Naoumkina M.A."/>
            <person name="Rosen B."/>
            <person name="Silverstein K.A."/>
            <person name="Tang H."/>
            <person name="Rombauts S."/>
            <person name="Zhao P.X."/>
            <person name="Zhou P."/>
            <person name="Barbe V."/>
            <person name="Bardou P."/>
            <person name="Bechner M."/>
            <person name="Bellec A."/>
            <person name="Berger A."/>
            <person name="Berges H."/>
            <person name="Bidwell S."/>
            <person name="Bisseling T."/>
            <person name="Choisne N."/>
            <person name="Couloux A."/>
            <person name="Denny R."/>
            <person name="Deshpande S."/>
            <person name="Dai X."/>
            <person name="Doyle J.J."/>
            <person name="Dudez A.M."/>
            <person name="Farmer A.D."/>
            <person name="Fouteau S."/>
            <person name="Franken C."/>
            <person name="Gibelin C."/>
            <person name="Gish J."/>
            <person name="Goldstein S."/>
            <person name="Gonzalez A.J."/>
            <person name="Green P.J."/>
            <person name="Hallab A."/>
            <person name="Hartog M."/>
            <person name="Hua A."/>
            <person name="Humphray S.J."/>
            <person name="Jeong D.H."/>
            <person name="Jing Y."/>
            <person name="Jocker A."/>
            <person name="Kenton S.M."/>
            <person name="Kim D.J."/>
            <person name="Klee K."/>
            <person name="Lai H."/>
            <person name="Lang C."/>
            <person name="Lin S."/>
            <person name="Macmil S.L."/>
            <person name="Magdelenat G."/>
            <person name="Matthews L."/>
            <person name="McCorrison J."/>
            <person name="Monaghan E.L."/>
            <person name="Mun J.H."/>
            <person name="Najar F.Z."/>
            <person name="Nicholson C."/>
            <person name="Noirot C."/>
            <person name="O'Bleness M."/>
            <person name="Paule C.R."/>
            <person name="Poulain J."/>
            <person name="Prion F."/>
            <person name="Qin B."/>
            <person name="Qu C."/>
            <person name="Retzel E.F."/>
            <person name="Riddle C."/>
            <person name="Sallet E."/>
            <person name="Samain S."/>
            <person name="Samson N."/>
            <person name="Sanders I."/>
            <person name="Saurat O."/>
            <person name="Scarpelli C."/>
            <person name="Schiex T."/>
            <person name="Segurens B."/>
            <person name="Severin A.J."/>
            <person name="Sherrier D.J."/>
            <person name="Shi R."/>
            <person name="Sims S."/>
            <person name="Singer S.R."/>
            <person name="Sinharoy S."/>
            <person name="Sterck L."/>
            <person name="Viollet A."/>
            <person name="Wang B.B."/>
            <person name="Wang K."/>
            <person name="Wang M."/>
            <person name="Wang X."/>
            <person name="Warfsmann J."/>
            <person name="Weissenbach J."/>
            <person name="White D.D."/>
            <person name="White J.D."/>
            <person name="Wiley G.B."/>
            <person name="Wincker P."/>
            <person name="Xing Y."/>
            <person name="Yang L."/>
            <person name="Yao Z."/>
            <person name="Ying F."/>
            <person name="Zhai J."/>
            <person name="Zhou L."/>
            <person name="Zuber A."/>
            <person name="Denarie J."/>
            <person name="Dixon R.A."/>
            <person name="May G.D."/>
            <person name="Schwartz D.C."/>
            <person name="Rogers J."/>
            <person name="Quetier F."/>
            <person name="Town C.D."/>
            <person name="Roe B.A."/>
        </authorList>
    </citation>
    <scope>NUCLEOTIDE SEQUENCE [LARGE SCALE GENOMIC DNA]</scope>
    <source>
        <strain evidence="2">A17</strain>
        <strain evidence="3 4">cv. Jemalong A17</strain>
    </source>
</reference>
<dbReference type="HOGENOM" id="CLU_1565222_0_0_1"/>
<evidence type="ECO:0000313" key="3">
    <source>
        <dbReference type="EnsemblPlants" id="KEH21947"/>
    </source>
</evidence>
<reference evidence="3" key="3">
    <citation type="submission" date="2015-04" db="UniProtKB">
        <authorList>
            <consortium name="EnsemblPlants"/>
        </authorList>
    </citation>
    <scope>IDENTIFICATION</scope>
    <source>
        <strain evidence="3">cv. Jemalong A17</strain>
    </source>
</reference>
<feature type="transmembrane region" description="Helical" evidence="1">
    <location>
        <begin position="145"/>
        <end position="165"/>
    </location>
</feature>
<gene>
    <name evidence="2" type="ordered locus">MTR_7g027585</name>
</gene>
<dbReference type="EMBL" id="CM001223">
    <property type="protein sequence ID" value="KEH21947.1"/>
    <property type="molecule type" value="Genomic_DNA"/>
</dbReference>
<feature type="transmembrane region" description="Helical" evidence="1">
    <location>
        <begin position="109"/>
        <end position="133"/>
    </location>
</feature>
<keyword evidence="1" id="KW-1133">Transmembrane helix</keyword>
<name>A0A072TWZ5_MEDTR</name>
<reference evidence="2 4" key="2">
    <citation type="journal article" date="2014" name="BMC Genomics">
        <title>An improved genome release (version Mt4.0) for the model legume Medicago truncatula.</title>
        <authorList>
            <person name="Tang H."/>
            <person name="Krishnakumar V."/>
            <person name="Bidwell S."/>
            <person name="Rosen B."/>
            <person name="Chan A."/>
            <person name="Zhou S."/>
            <person name="Gentzbittel L."/>
            <person name="Childs K.L."/>
            <person name="Yandell M."/>
            <person name="Gundlach H."/>
            <person name="Mayer K.F."/>
            <person name="Schwartz D.C."/>
            <person name="Town C.D."/>
        </authorList>
    </citation>
    <scope>GENOME REANNOTATION</scope>
    <source>
        <strain evidence="2">A17</strain>
        <strain evidence="3 4">cv. Jemalong A17</strain>
    </source>
</reference>
<organism evidence="2 4">
    <name type="scientific">Medicago truncatula</name>
    <name type="common">Barrel medic</name>
    <name type="synonym">Medicago tribuloides</name>
    <dbReference type="NCBI Taxonomy" id="3880"/>
    <lineage>
        <taxon>Eukaryota</taxon>
        <taxon>Viridiplantae</taxon>
        <taxon>Streptophyta</taxon>
        <taxon>Embryophyta</taxon>
        <taxon>Tracheophyta</taxon>
        <taxon>Spermatophyta</taxon>
        <taxon>Magnoliopsida</taxon>
        <taxon>eudicotyledons</taxon>
        <taxon>Gunneridae</taxon>
        <taxon>Pentapetalae</taxon>
        <taxon>rosids</taxon>
        <taxon>fabids</taxon>
        <taxon>Fabales</taxon>
        <taxon>Fabaceae</taxon>
        <taxon>Papilionoideae</taxon>
        <taxon>50 kb inversion clade</taxon>
        <taxon>NPAAA clade</taxon>
        <taxon>Hologalegina</taxon>
        <taxon>IRL clade</taxon>
        <taxon>Trifolieae</taxon>
        <taxon>Medicago</taxon>
    </lineage>
</organism>
<accession>A0A072TWZ5</accession>